<comment type="subcellular location">
    <subcellularLocation>
        <location evidence="1">Cytoplasm</location>
        <location evidence="1">Cytoskeleton</location>
        <location evidence="1">Cilium axoneme</location>
    </subcellularLocation>
</comment>
<comment type="function">
    <text evidence="9">Essential for sperm motility and is involved in the regulation of the beating frequency of motile cilia on the epithelial cells of the respiratory tract. Required for the establishment of radial spokes in sperm flagella.</text>
</comment>
<dbReference type="PANTHER" id="PTHR21442:SF0">
    <property type="entry name" value="CILIA- AND FLAGELLA-ASSOCIATED PROTEIN 206"/>
    <property type="match status" value="1"/>
</dbReference>
<evidence type="ECO:0000256" key="4">
    <source>
        <dbReference type="ARBA" id="ARBA00022490"/>
    </source>
</evidence>
<evidence type="ECO:0000256" key="6">
    <source>
        <dbReference type="ARBA" id="ARBA00023069"/>
    </source>
</evidence>
<evidence type="ECO:0000256" key="8">
    <source>
        <dbReference type="ARBA" id="ARBA00023273"/>
    </source>
</evidence>
<keyword evidence="12" id="KW-1185">Reference proteome</keyword>
<dbReference type="GO" id="GO:0003356">
    <property type="term" value="P:regulation of cilium beat frequency"/>
    <property type="evidence" value="ECO:0007669"/>
    <property type="project" value="TreeGrafter"/>
</dbReference>
<keyword evidence="10" id="KW-0175">Coiled coil</keyword>
<accession>A0A0T6AZG5</accession>
<dbReference type="PANTHER" id="PTHR21442">
    <property type="entry name" value="CILIA- AND FLAGELLA-ASSOCIATED PROTEIN 206"/>
    <property type="match status" value="1"/>
</dbReference>
<protein>
    <recommendedName>
        <fullName evidence="3">Cilia- and flagella-associated protein 206</fullName>
    </recommendedName>
</protein>
<organism evidence="11 12">
    <name type="scientific">Oryctes borbonicus</name>
    <dbReference type="NCBI Taxonomy" id="1629725"/>
    <lineage>
        <taxon>Eukaryota</taxon>
        <taxon>Metazoa</taxon>
        <taxon>Ecdysozoa</taxon>
        <taxon>Arthropoda</taxon>
        <taxon>Hexapoda</taxon>
        <taxon>Insecta</taxon>
        <taxon>Pterygota</taxon>
        <taxon>Neoptera</taxon>
        <taxon>Endopterygota</taxon>
        <taxon>Coleoptera</taxon>
        <taxon>Polyphaga</taxon>
        <taxon>Scarabaeiformia</taxon>
        <taxon>Scarabaeidae</taxon>
        <taxon>Dynastinae</taxon>
        <taxon>Oryctes</taxon>
    </lineage>
</organism>
<dbReference type="GO" id="GO:0005930">
    <property type="term" value="C:axoneme"/>
    <property type="evidence" value="ECO:0007669"/>
    <property type="project" value="UniProtKB-SubCell"/>
</dbReference>
<evidence type="ECO:0000256" key="5">
    <source>
        <dbReference type="ARBA" id="ARBA00022794"/>
    </source>
</evidence>
<evidence type="ECO:0000256" key="9">
    <source>
        <dbReference type="ARBA" id="ARBA00045321"/>
    </source>
</evidence>
<dbReference type="AlphaFoldDB" id="A0A0T6AZG5"/>
<evidence type="ECO:0000256" key="7">
    <source>
        <dbReference type="ARBA" id="ARBA00023212"/>
    </source>
</evidence>
<feature type="non-terminal residue" evidence="11">
    <location>
        <position position="187"/>
    </location>
</feature>
<dbReference type="GO" id="GO:0036064">
    <property type="term" value="C:ciliary basal body"/>
    <property type="evidence" value="ECO:0007669"/>
    <property type="project" value="TreeGrafter"/>
</dbReference>
<dbReference type="Proteomes" id="UP000051574">
    <property type="component" value="Unassembled WGS sequence"/>
</dbReference>
<evidence type="ECO:0000256" key="1">
    <source>
        <dbReference type="ARBA" id="ARBA00004430"/>
    </source>
</evidence>
<gene>
    <name evidence="11" type="ORF">AMK59_8626</name>
</gene>
<keyword evidence="4" id="KW-0963">Cytoplasm</keyword>
<proteinExistence type="inferred from homology"/>
<keyword evidence="7" id="KW-0206">Cytoskeleton</keyword>
<dbReference type="EMBL" id="LJIG01022500">
    <property type="protein sequence ID" value="KRT80245.1"/>
    <property type="molecule type" value="Genomic_DNA"/>
</dbReference>
<comment type="caution">
    <text evidence="11">The sequence shown here is derived from an EMBL/GenBank/DDBJ whole genome shotgun (WGS) entry which is preliminary data.</text>
</comment>
<dbReference type="OrthoDB" id="10251073at2759"/>
<keyword evidence="6" id="KW-0969">Cilium</keyword>
<comment type="similarity">
    <text evidence="2">Belongs to the CFAP206 family.</text>
</comment>
<dbReference type="Pfam" id="PF12018">
    <property type="entry name" value="FAP206"/>
    <property type="match status" value="1"/>
</dbReference>
<sequence>MDMLNVYKEAYQALKSILFKSDIQELTTIKNRFSKMEKLKEDSYLLAGVRLFNRDCNKGGKGIEDIPVLLTQAIDLTSDELQDTLSYVMANVNILTSALDQSFVPATRGPRLVLDLRISSMVNPADVEYAKDLLVLFRQYEVYVRKMQVEVERLEEEAQDVFDDFQWCLIEIHQCVQYKTAVPASAV</sequence>
<keyword evidence="8" id="KW-0966">Cell projection</keyword>
<dbReference type="InterPro" id="IPR021897">
    <property type="entry name" value="FAP206"/>
</dbReference>
<evidence type="ECO:0000313" key="12">
    <source>
        <dbReference type="Proteomes" id="UP000051574"/>
    </source>
</evidence>
<evidence type="ECO:0000256" key="10">
    <source>
        <dbReference type="SAM" id="Coils"/>
    </source>
</evidence>
<evidence type="ECO:0000256" key="3">
    <source>
        <dbReference type="ARBA" id="ARBA00021602"/>
    </source>
</evidence>
<evidence type="ECO:0000256" key="2">
    <source>
        <dbReference type="ARBA" id="ARBA00010500"/>
    </source>
</evidence>
<dbReference type="GO" id="GO:0030030">
    <property type="term" value="P:cell projection organization"/>
    <property type="evidence" value="ECO:0007669"/>
    <property type="project" value="UniProtKB-KW"/>
</dbReference>
<evidence type="ECO:0000313" key="11">
    <source>
        <dbReference type="EMBL" id="KRT80245.1"/>
    </source>
</evidence>
<reference evidence="11 12" key="1">
    <citation type="submission" date="2015-09" db="EMBL/GenBank/DDBJ databases">
        <title>Draft genome of the scarab beetle Oryctes borbonicus.</title>
        <authorList>
            <person name="Meyer J.M."/>
            <person name="Markov G.V."/>
            <person name="Baskaran P."/>
            <person name="Herrmann M."/>
            <person name="Sommer R.J."/>
            <person name="Roedelsperger C."/>
        </authorList>
    </citation>
    <scope>NUCLEOTIDE SEQUENCE [LARGE SCALE GENOMIC DNA]</scope>
    <source>
        <strain evidence="11">OB123</strain>
        <tissue evidence="11">Whole animal</tissue>
    </source>
</reference>
<name>A0A0T6AZG5_9SCAR</name>
<keyword evidence="5" id="KW-0970">Cilium biogenesis/degradation</keyword>
<feature type="coiled-coil region" evidence="10">
    <location>
        <begin position="137"/>
        <end position="164"/>
    </location>
</feature>